<dbReference type="PANTHER" id="PTHR30461">
    <property type="entry name" value="DNA-INVERTASE FROM LAMBDOID PROPHAGE"/>
    <property type="match status" value="1"/>
</dbReference>
<accession>A0ABQ0B9C9</accession>
<dbReference type="InterPro" id="IPR050639">
    <property type="entry name" value="SSR_resolvase"/>
</dbReference>
<evidence type="ECO:0000313" key="4">
    <source>
        <dbReference type="Proteomes" id="UP001600943"/>
    </source>
</evidence>
<protein>
    <recommendedName>
        <fullName evidence="2">Recombinase domain-containing protein</fullName>
    </recommendedName>
</protein>
<dbReference type="InterPro" id="IPR006119">
    <property type="entry name" value="Resolv_N"/>
</dbReference>
<dbReference type="InterPro" id="IPR036162">
    <property type="entry name" value="Resolvase-like_N_sf"/>
</dbReference>
<dbReference type="SMART" id="SM00857">
    <property type="entry name" value="Resolvase"/>
    <property type="match status" value="1"/>
</dbReference>
<name>A0ABQ0B9C9_9FIRM</name>
<dbReference type="Gene3D" id="3.40.50.1390">
    <property type="entry name" value="Resolvase, N-terminal catalytic domain"/>
    <property type="match status" value="1"/>
</dbReference>
<dbReference type="Gene3D" id="3.90.1750.20">
    <property type="entry name" value="Putative Large Serine Recombinase, Chain B, Domain 2"/>
    <property type="match status" value="1"/>
</dbReference>
<dbReference type="EMBL" id="BAABYW010000001">
    <property type="protein sequence ID" value="GAA6408049.1"/>
    <property type="molecule type" value="Genomic_DNA"/>
</dbReference>
<proteinExistence type="predicted"/>
<dbReference type="Pfam" id="PF00239">
    <property type="entry name" value="Resolvase"/>
    <property type="match status" value="1"/>
</dbReference>
<dbReference type="PROSITE" id="PS51737">
    <property type="entry name" value="RECOMBINASE_DNA_BIND"/>
    <property type="match status" value="1"/>
</dbReference>
<evidence type="ECO:0000259" key="2">
    <source>
        <dbReference type="PROSITE" id="PS51737"/>
    </source>
</evidence>
<organism evidence="3 4">
    <name type="scientific">Blautia hominis</name>
    <dbReference type="NCBI Taxonomy" id="2025493"/>
    <lineage>
        <taxon>Bacteria</taxon>
        <taxon>Bacillati</taxon>
        <taxon>Bacillota</taxon>
        <taxon>Clostridia</taxon>
        <taxon>Lachnospirales</taxon>
        <taxon>Lachnospiraceae</taxon>
        <taxon>Blautia</taxon>
    </lineage>
</organism>
<dbReference type="PANTHER" id="PTHR30461:SF23">
    <property type="entry name" value="DNA RECOMBINASE-RELATED"/>
    <property type="match status" value="1"/>
</dbReference>
<sequence>MQKIGIYLRISEFDGLGESNSIVNQRLLILQHCKQRQEFADCEMSEFIDDGVTGTGSRRLGLERLKEEMAQGKISCVIVKDLSRLGRNYIDVGDLMERYFSDGNIRFISICEYLDTAYAPLTKAALSVAFQNIANDLYSRHLSVQVKASKYARARQGKMGVGLVCYGYIKDPEDKYGYLIDEPAAAVVRGIFELTVHQNKTTGQIADILNAKSISPPGRHMQEQTRRTNWRFPVEGTFWNSAIVYRILCNERYTGLGIFRQNERLIAGQRETTIKNPRERWIMVEDHHPAIISKELFQRAKECLSEKCPVKAPAKRKIGTLFHSLDQGGDLLSEKDERRMKDEQYHLRLELLECYQGYKENSMEKEQFKNRRDELTKKIKAYKEQSKRG</sequence>
<feature type="coiled-coil region" evidence="1">
    <location>
        <begin position="358"/>
        <end position="385"/>
    </location>
</feature>
<dbReference type="SUPFAM" id="SSF53041">
    <property type="entry name" value="Resolvase-like"/>
    <property type="match status" value="1"/>
</dbReference>
<reference evidence="3 4" key="1">
    <citation type="submission" date="2024-04" db="EMBL/GenBank/DDBJ databases">
        <title>Defined microbial consortia suppress multidrug-resistant proinflammatory Enterobacteriaceae via ecological control.</title>
        <authorList>
            <person name="Furuichi M."/>
            <person name="Kawaguchi T."/>
            <person name="Pust M."/>
            <person name="Yasuma K."/>
            <person name="Plichta D."/>
            <person name="Hasegawa N."/>
            <person name="Ohya T."/>
            <person name="Bhattarai S."/>
            <person name="Sasajima S."/>
            <person name="Aoto Y."/>
            <person name="Tuganbaev T."/>
            <person name="Yaginuma M."/>
            <person name="Ueda M."/>
            <person name="Okahashi N."/>
            <person name="Amafuji K."/>
            <person name="Kiridooshi Y."/>
            <person name="Sugita K."/>
            <person name="Strazar M."/>
            <person name="Skelly A."/>
            <person name="Suda W."/>
            <person name="Hattori M."/>
            <person name="Nakamoto N."/>
            <person name="Caballero S."/>
            <person name="Norman J."/>
            <person name="Olle B."/>
            <person name="Tanoue T."/>
            <person name="Arita M."/>
            <person name="Bucci V."/>
            <person name="Atarashi K."/>
            <person name="Xavier R."/>
            <person name="Honda K."/>
        </authorList>
    </citation>
    <scope>NUCLEOTIDE SEQUENCE [LARGE SCALE GENOMIC DNA]</scope>
    <source>
        <strain evidence="4">k04-0078-D8-1</strain>
    </source>
</reference>
<keyword evidence="1" id="KW-0175">Coiled coil</keyword>
<gene>
    <name evidence="3" type="ORF">K040078D81_21660</name>
</gene>
<dbReference type="Pfam" id="PF07508">
    <property type="entry name" value="Recombinase"/>
    <property type="match status" value="1"/>
</dbReference>
<dbReference type="RefSeq" id="WP_369861489.1">
    <property type="nucleotide sequence ID" value="NZ_BAABYW010000001.1"/>
</dbReference>
<feature type="domain" description="Recombinase" evidence="2">
    <location>
        <begin position="165"/>
        <end position="310"/>
    </location>
</feature>
<dbReference type="InterPro" id="IPR038109">
    <property type="entry name" value="DNA_bind_recomb_sf"/>
</dbReference>
<evidence type="ECO:0000313" key="3">
    <source>
        <dbReference type="EMBL" id="GAA6408049.1"/>
    </source>
</evidence>
<dbReference type="Proteomes" id="UP001600943">
    <property type="component" value="Unassembled WGS sequence"/>
</dbReference>
<dbReference type="InterPro" id="IPR011109">
    <property type="entry name" value="DNA_bind_recombinase_dom"/>
</dbReference>
<comment type="caution">
    <text evidence="3">The sequence shown here is derived from an EMBL/GenBank/DDBJ whole genome shotgun (WGS) entry which is preliminary data.</text>
</comment>
<keyword evidence="4" id="KW-1185">Reference proteome</keyword>
<evidence type="ECO:0000256" key="1">
    <source>
        <dbReference type="SAM" id="Coils"/>
    </source>
</evidence>